<dbReference type="OrthoDB" id="7789350at2759"/>
<dbReference type="Proteomes" id="UP001153620">
    <property type="component" value="Chromosome 2"/>
</dbReference>
<protein>
    <submittedName>
        <fullName evidence="2">Uncharacterized protein</fullName>
    </submittedName>
</protein>
<feature type="compositionally biased region" description="Low complexity" evidence="1">
    <location>
        <begin position="297"/>
        <end position="312"/>
    </location>
</feature>
<accession>A0A9N9RRJ4</accession>
<feature type="region of interest" description="Disordered" evidence="1">
    <location>
        <begin position="825"/>
        <end position="858"/>
    </location>
</feature>
<feature type="region of interest" description="Disordered" evidence="1">
    <location>
        <begin position="265"/>
        <end position="339"/>
    </location>
</feature>
<feature type="region of interest" description="Disordered" evidence="1">
    <location>
        <begin position="1195"/>
        <end position="1248"/>
    </location>
</feature>
<feature type="compositionally biased region" description="Basic and acidic residues" evidence="1">
    <location>
        <begin position="285"/>
        <end position="295"/>
    </location>
</feature>
<gene>
    <name evidence="2" type="ORF">CHIRRI_LOCUS6411</name>
</gene>
<reference evidence="2" key="1">
    <citation type="submission" date="2022-01" db="EMBL/GenBank/DDBJ databases">
        <authorList>
            <person name="King R."/>
        </authorList>
    </citation>
    <scope>NUCLEOTIDE SEQUENCE</scope>
</reference>
<evidence type="ECO:0000313" key="2">
    <source>
        <dbReference type="EMBL" id="CAG9803511.1"/>
    </source>
</evidence>
<feature type="region of interest" description="Disordered" evidence="1">
    <location>
        <begin position="880"/>
        <end position="904"/>
    </location>
</feature>
<dbReference type="EMBL" id="OU895878">
    <property type="protein sequence ID" value="CAG9803511.1"/>
    <property type="molecule type" value="Genomic_DNA"/>
</dbReference>
<feature type="compositionally biased region" description="Polar residues" evidence="1">
    <location>
        <begin position="712"/>
        <end position="734"/>
    </location>
</feature>
<reference evidence="2" key="2">
    <citation type="submission" date="2022-10" db="EMBL/GenBank/DDBJ databases">
        <authorList>
            <consortium name="ENA_rothamsted_submissions"/>
            <consortium name="culmorum"/>
            <person name="King R."/>
        </authorList>
    </citation>
    <scope>NUCLEOTIDE SEQUENCE</scope>
</reference>
<feature type="region of interest" description="Disordered" evidence="1">
    <location>
        <begin position="676"/>
        <end position="734"/>
    </location>
</feature>
<feature type="compositionally biased region" description="Polar residues" evidence="1">
    <location>
        <begin position="839"/>
        <end position="858"/>
    </location>
</feature>
<feature type="compositionally biased region" description="Basic and acidic residues" evidence="1">
    <location>
        <begin position="676"/>
        <end position="687"/>
    </location>
</feature>
<proteinExistence type="predicted"/>
<feature type="compositionally biased region" description="Low complexity" evidence="1">
    <location>
        <begin position="71"/>
        <end position="82"/>
    </location>
</feature>
<feature type="compositionally biased region" description="Polar residues" evidence="1">
    <location>
        <begin position="313"/>
        <end position="322"/>
    </location>
</feature>
<organism evidence="2 3">
    <name type="scientific">Chironomus riparius</name>
    <dbReference type="NCBI Taxonomy" id="315576"/>
    <lineage>
        <taxon>Eukaryota</taxon>
        <taxon>Metazoa</taxon>
        <taxon>Ecdysozoa</taxon>
        <taxon>Arthropoda</taxon>
        <taxon>Hexapoda</taxon>
        <taxon>Insecta</taxon>
        <taxon>Pterygota</taxon>
        <taxon>Neoptera</taxon>
        <taxon>Endopterygota</taxon>
        <taxon>Diptera</taxon>
        <taxon>Nematocera</taxon>
        <taxon>Chironomoidea</taxon>
        <taxon>Chironomidae</taxon>
        <taxon>Chironominae</taxon>
        <taxon>Chironomus</taxon>
    </lineage>
</organism>
<keyword evidence="3" id="KW-1185">Reference proteome</keyword>
<evidence type="ECO:0000256" key="1">
    <source>
        <dbReference type="SAM" id="MobiDB-lite"/>
    </source>
</evidence>
<feature type="compositionally biased region" description="Low complexity" evidence="1">
    <location>
        <begin position="266"/>
        <end position="282"/>
    </location>
</feature>
<name>A0A9N9RRJ4_9DIPT</name>
<evidence type="ECO:0000313" key="3">
    <source>
        <dbReference type="Proteomes" id="UP001153620"/>
    </source>
</evidence>
<feature type="compositionally biased region" description="Polar residues" evidence="1">
    <location>
        <begin position="1229"/>
        <end position="1246"/>
    </location>
</feature>
<feature type="compositionally biased region" description="Acidic residues" evidence="1">
    <location>
        <begin position="880"/>
        <end position="892"/>
    </location>
</feature>
<feature type="region of interest" description="Disordered" evidence="1">
    <location>
        <begin position="55"/>
        <end position="82"/>
    </location>
</feature>
<sequence>MDDFENMTEFSPFTWQPVYSDGSRGDVMDFNIAIEHQSQLSSSRGILETIVEETSDDEENGLYGNGKWSENDSFSSGSSETGSVVHVDAQNDQDNQDTLSERDFICPPKRRRQEIDQSKLDFIPTSSLFSQLLNVPNAVHNENGLFDSYFMKQTDLRYRFDELGVELFSDSDRLSYTSLSRSSSLIQFESLERQLQNDTQISGSSPSIYSYEGANTNCSNGTVLNNQEIIEKSAPIAINLPTIKITNPPPITAVTVVSSGIQFTNSDSEPYSSGSTSGSFSSDDCELHQVEKKPNDSSLSSSSSSSTASSDSKPNTPVISKSSENKKRSSPNFRAKNSIDSLSEDSGYCDIRDIRSLPNCAFSLDSSLPNSNDLEDEDGSVIEEKSILSGLNQMRNLSLNSRIRSHSEDDDDDDICYHSMESLNRKFKSRKIEMNIEDSKSLISAVTATTTTSSQRRELKIDAPKEQRLNEHNTMVINKTENSRHSFEIQREKFISISSPELYENGDNSRKGARLKLKRNFRQSSDQFRDFCCISSVPENLNLISIDRENSWPDITCDTVASKNVNLFDLNYGPSSVSSRQKVDISASCANLTLLNYSDDPTVDFCYDSHKLMPINRTKTSTMSKMPPPPMYNSDDEEDEDYIATYRSKELTSLLEEISAHFNKNLSILNDREASFEPQTDVRDDLSKINSSKNGDEKKIEAPKPPPRARTQIKTSPNHSATTKKSTFDQDPTNLKTTYTQSLEKCNFNVDEPINVYSSRQNIYLPDINDAPKSDDLQSPVHKRNFVSSTPNLNYFDFEMRHVQHYSSIDNTALSVDHLDPSFGTSDENRCTSMKEIPSSHSRTSSTGILASHSTGGSRSGLSVSFCPIVSEISWQISHDDDEEEFSDDVDMDPSAGDNFKGMRNDSLVNYYNNEENHTDDDDDDDDEEDFDDFRAVGTSTTLIPQNIHVKTHDDHVDTTPIQINEVQHSHNHESNEATQPIIENKASTHVDNETMEHSAIVELNKSLISHKMLVETQTPSEKLITAECQSAGVVEMDTKVTGQSLTTVPQKIVNEKSHKSSKPKKSIFSRISSGFRFSFRGKKNKKIVSDGVVHYPVETNNNSNANEKHFLPPPQQPQQSVENKVCTPKSTVIGDFVYISLKDPNDNVRIFNPQNDKLASDLHQKLQNNNNNNNNNNVEVVITSPDAAVISVDRQSRPMNKQQRESPPRTNQVMGKPPLPKQPPRIVGTTTKRPNAQAPRASSTPREYEDGEFYQQNMIGNGLKQQYYTDRARTMDSGHKIGLIETNLDTDETIINGKTQSLMELGIGQNHNTNRSGIMNRIAGMGGVQVMQNVDTNINNCGNNSERGRPHKSMEFLLDKENHHIILRQDENLQGLV</sequence>